<protein>
    <recommendedName>
        <fullName evidence="2 10">Lysophospholipase</fullName>
        <ecNumber evidence="2 10">3.1.1.5</ecNumber>
    </recommendedName>
</protein>
<keyword evidence="7" id="KW-0325">Glycoprotein</keyword>
<dbReference type="GeneID" id="88176180"/>
<dbReference type="PANTHER" id="PTHR10728:SF33">
    <property type="entry name" value="LYSOPHOSPHOLIPASE 1-RELATED"/>
    <property type="match status" value="1"/>
</dbReference>
<dbReference type="GO" id="GO:0046475">
    <property type="term" value="P:glycerophospholipid catabolic process"/>
    <property type="evidence" value="ECO:0007669"/>
    <property type="project" value="TreeGrafter"/>
</dbReference>
<dbReference type="FunFam" id="3.40.1090.10:FF:000010">
    <property type="entry name" value="Lysophospholipase"/>
    <property type="match status" value="1"/>
</dbReference>
<dbReference type="EC" id="3.1.1.5" evidence="2 10"/>
<gene>
    <name evidence="13" type="ORF">PUMCH_005121</name>
</gene>
<evidence type="ECO:0000256" key="11">
    <source>
        <dbReference type="SAM" id="SignalP"/>
    </source>
</evidence>
<dbReference type="PANTHER" id="PTHR10728">
    <property type="entry name" value="CYTOSOLIC PHOSPHOLIPASE A2"/>
    <property type="match status" value="1"/>
</dbReference>
<evidence type="ECO:0000313" key="13">
    <source>
        <dbReference type="EMBL" id="WPK27724.1"/>
    </source>
</evidence>
<evidence type="ECO:0000259" key="12">
    <source>
        <dbReference type="PROSITE" id="PS51210"/>
    </source>
</evidence>
<dbReference type="InterPro" id="IPR002642">
    <property type="entry name" value="LysoPLipase_cat_dom"/>
</dbReference>
<evidence type="ECO:0000256" key="4">
    <source>
        <dbReference type="ARBA" id="ARBA00022801"/>
    </source>
</evidence>
<organism evidence="13 14">
    <name type="scientific">Australozyma saopauloensis</name>
    <dbReference type="NCBI Taxonomy" id="291208"/>
    <lineage>
        <taxon>Eukaryota</taxon>
        <taxon>Fungi</taxon>
        <taxon>Dikarya</taxon>
        <taxon>Ascomycota</taxon>
        <taxon>Saccharomycotina</taxon>
        <taxon>Pichiomycetes</taxon>
        <taxon>Metschnikowiaceae</taxon>
        <taxon>Australozyma</taxon>
    </lineage>
</organism>
<evidence type="ECO:0000256" key="5">
    <source>
        <dbReference type="ARBA" id="ARBA00022963"/>
    </source>
</evidence>
<dbReference type="GO" id="GO:0005886">
    <property type="term" value="C:plasma membrane"/>
    <property type="evidence" value="ECO:0007669"/>
    <property type="project" value="TreeGrafter"/>
</dbReference>
<feature type="signal peptide" evidence="11">
    <location>
        <begin position="1"/>
        <end position="15"/>
    </location>
</feature>
<keyword evidence="6 9" id="KW-0443">Lipid metabolism</keyword>
<comment type="catalytic activity">
    <reaction evidence="10">
        <text>a 1-acyl-sn-glycero-3-phosphocholine + H2O = sn-glycerol 3-phosphocholine + a fatty acid + H(+)</text>
        <dbReference type="Rhea" id="RHEA:15177"/>
        <dbReference type="ChEBI" id="CHEBI:15377"/>
        <dbReference type="ChEBI" id="CHEBI:15378"/>
        <dbReference type="ChEBI" id="CHEBI:16870"/>
        <dbReference type="ChEBI" id="CHEBI:28868"/>
        <dbReference type="ChEBI" id="CHEBI:58168"/>
        <dbReference type="EC" id="3.1.1.5"/>
    </reaction>
</comment>
<dbReference type="GO" id="GO:0004622">
    <property type="term" value="F:phosphatidylcholine lysophospholipase activity"/>
    <property type="evidence" value="ECO:0007669"/>
    <property type="project" value="UniProtKB-EC"/>
</dbReference>
<dbReference type="GO" id="GO:0005783">
    <property type="term" value="C:endoplasmic reticulum"/>
    <property type="evidence" value="ECO:0007669"/>
    <property type="project" value="TreeGrafter"/>
</dbReference>
<evidence type="ECO:0000256" key="6">
    <source>
        <dbReference type="ARBA" id="ARBA00023098"/>
    </source>
</evidence>
<dbReference type="KEGG" id="asau:88176180"/>
<evidence type="ECO:0000256" key="2">
    <source>
        <dbReference type="ARBA" id="ARBA00013274"/>
    </source>
</evidence>
<feature type="domain" description="PLA2c" evidence="12">
    <location>
        <begin position="23"/>
        <end position="584"/>
    </location>
</feature>
<dbReference type="SUPFAM" id="SSF52151">
    <property type="entry name" value="FabD/lysophospholipase-like"/>
    <property type="match status" value="1"/>
</dbReference>
<keyword evidence="3 11" id="KW-0732">Signal</keyword>
<evidence type="ECO:0000256" key="8">
    <source>
        <dbReference type="ARBA" id="ARBA00059407"/>
    </source>
</evidence>
<dbReference type="EMBL" id="CP138900">
    <property type="protein sequence ID" value="WPK27724.1"/>
    <property type="molecule type" value="Genomic_DNA"/>
</dbReference>
<keyword evidence="5 9" id="KW-0442">Lipid degradation</keyword>
<sequence length="644" mass="70453">MKGLVFVCLLAGAGATYAPTQVKCPAKANFIREGNSLSQNEIDWVDARHEKTGAAVREYLDRVGVEYNKDALDKDGSVNLALAFSGGGDRAMLNAAGAIAALDNRTTGANEQGLGGLLQSATYIAGLSGGSWPIASLQLQNWPTLDEVVFENPNDIWNLTAGQPMVNMTDELGLVWDFATANYNETLTHISFWNNDSSGAGIGANVHAKQNAGFPTSITDVWGRALGHKLFPKGQDNWLESSTWSGIRNLSSFANHEMPFPLITALARYPGSLEFDLNSPIVEFNPFEMGSFDTSINTFHDIQYLGTAVSNGTPSTNSCVTGFDNANFVVGTSLSLFNEFLYTLVCPTCNSLNAVMKFIVKRFLENMSAKLQDVAWYKPNPFFHSEFLASTNLTTSDTLYLIDGGLAGEIVPLSTLMVKEREVDVVFSFDNNGAAWPDGTSLIDTYNRQFTYEGKSTVCPYVPEQSTFTNHNLTAKPTFFGCDAANLTALAKDGVVPPLVIYIANRPYEFFSNITTLKLTYDDHEKKGMIANGFDVASRGNLSTDWQTCVGCALVRRAEERANVEQSDQCKKCFQEYCWDGSVYEDASYKPKPNFTLSGLTNNPMKLMGNNSYIQVQPVASGGFFSTAALGFLLKVWGWIKSKF</sequence>
<reference evidence="13 14" key="1">
    <citation type="submission" date="2023-10" db="EMBL/GenBank/DDBJ databases">
        <title>Draft Genome Sequence of Candida saopaulonensis from a very Premature Infant with Sepsis.</title>
        <authorList>
            <person name="Ning Y."/>
            <person name="Dai R."/>
            <person name="Xiao M."/>
            <person name="Xu Y."/>
            <person name="Yan Q."/>
            <person name="Zhang L."/>
        </authorList>
    </citation>
    <scope>NUCLEOTIDE SEQUENCE [LARGE SCALE GENOMIC DNA]</scope>
    <source>
        <strain evidence="13 14">19XY460</strain>
    </source>
</reference>
<comment type="function">
    <text evidence="8">Catalyzes the release of fatty acids from lysophospholipids. Phospholipase B may well contribute to pathogenicity by abetting the fungus in damaging and traversing host cell membranes, processes which likely increase the rapidity of disseminated infection.</text>
</comment>
<feature type="chain" id="PRO_5044016478" description="Lysophospholipase" evidence="11">
    <location>
        <begin position="16"/>
        <end position="644"/>
    </location>
</feature>
<evidence type="ECO:0000256" key="10">
    <source>
        <dbReference type="RuleBase" id="RU362103"/>
    </source>
</evidence>
<dbReference type="GO" id="GO:0005576">
    <property type="term" value="C:extracellular region"/>
    <property type="evidence" value="ECO:0007669"/>
    <property type="project" value="TreeGrafter"/>
</dbReference>
<dbReference type="GO" id="GO:0005829">
    <property type="term" value="C:cytosol"/>
    <property type="evidence" value="ECO:0007669"/>
    <property type="project" value="TreeGrafter"/>
</dbReference>
<name>A0AAX4HH41_9ASCO</name>
<dbReference type="Proteomes" id="UP001338582">
    <property type="component" value="Chromosome 7"/>
</dbReference>
<comment type="similarity">
    <text evidence="1 10">Belongs to the lysophospholipase family.</text>
</comment>
<evidence type="ECO:0000256" key="7">
    <source>
        <dbReference type="ARBA" id="ARBA00023180"/>
    </source>
</evidence>
<proteinExistence type="inferred from homology"/>
<keyword evidence="4 9" id="KW-0378">Hydrolase</keyword>
<evidence type="ECO:0000256" key="9">
    <source>
        <dbReference type="PROSITE-ProRule" id="PRU00555"/>
    </source>
</evidence>
<dbReference type="Pfam" id="PF01735">
    <property type="entry name" value="PLA2_B"/>
    <property type="match status" value="1"/>
</dbReference>
<keyword evidence="14" id="KW-1185">Reference proteome</keyword>
<dbReference type="SMART" id="SM00022">
    <property type="entry name" value="PLAc"/>
    <property type="match status" value="1"/>
</dbReference>
<dbReference type="InterPro" id="IPR016035">
    <property type="entry name" value="Acyl_Trfase/lysoPLipase"/>
</dbReference>
<dbReference type="PROSITE" id="PS51210">
    <property type="entry name" value="PLA2C"/>
    <property type="match status" value="1"/>
</dbReference>
<evidence type="ECO:0000313" key="14">
    <source>
        <dbReference type="Proteomes" id="UP001338582"/>
    </source>
</evidence>
<dbReference type="Gene3D" id="3.40.1090.10">
    <property type="entry name" value="Cytosolic phospholipase A2 catalytic domain"/>
    <property type="match status" value="1"/>
</dbReference>
<evidence type="ECO:0000256" key="3">
    <source>
        <dbReference type="ARBA" id="ARBA00022729"/>
    </source>
</evidence>
<accession>A0AAX4HH41</accession>
<dbReference type="RefSeq" id="XP_062880101.1">
    <property type="nucleotide sequence ID" value="XM_063024031.1"/>
</dbReference>
<evidence type="ECO:0000256" key="1">
    <source>
        <dbReference type="ARBA" id="ARBA00008780"/>
    </source>
</evidence>
<dbReference type="GO" id="GO:0004623">
    <property type="term" value="F:phospholipase A2 activity"/>
    <property type="evidence" value="ECO:0007669"/>
    <property type="project" value="TreeGrafter"/>
</dbReference>
<dbReference type="AlphaFoldDB" id="A0AAX4HH41"/>